<proteinExistence type="predicted"/>
<feature type="region of interest" description="Disordered" evidence="1">
    <location>
        <begin position="1"/>
        <end position="37"/>
    </location>
</feature>
<accession>A0A085M3Y6</accession>
<feature type="non-terminal residue" evidence="2">
    <location>
        <position position="208"/>
    </location>
</feature>
<feature type="compositionally biased region" description="Basic and acidic residues" evidence="1">
    <location>
        <begin position="89"/>
        <end position="98"/>
    </location>
</feature>
<dbReference type="Proteomes" id="UP000030764">
    <property type="component" value="Unassembled WGS sequence"/>
</dbReference>
<dbReference type="AlphaFoldDB" id="A0A085M3Y6"/>
<evidence type="ECO:0000313" key="3">
    <source>
        <dbReference type="Proteomes" id="UP000030764"/>
    </source>
</evidence>
<gene>
    <name evidence="2" type="ORF">M513_07261</name>
</gene>
<protein>
    <submittedName>
        <fullName evidence="2">Uncharacterized protein</fullName>
    </submittedName>
</protein>
<dbReference type="EMBL" id="KL363234">
    <property type="protein sequence ID" value="KFD51932.1"/>
    <property type="molecule type" value="Genomic_DNA"/>
</dbReference>
<keyword evidence="3" id="KW-1185">Reference proteome</keyword>
<organism evidence="2 3">
    <name type="scientific">Trichuris suis</name>
    <name type="common">pig whipworm</name>
    <dbReference type="NCBI Taxonomy" id="68888"/>
    <lineage>
        <taxon>Eukaryota</taxon>
        <taxon>Metazoa</taxon>
        <taxon>Ecdysozoa</taxon>
        <taxon>Nematoda</taxon>
        <taxon>Enoplea</taxon>
        <taxon>Dorylaimia</taxon>
        <taxon>Trichinellida</taxon>
        <taxon>Trichuridae</taxon>
        <taxon>Trichuris</taxon>
    </lineage>
</organism>
<reference evidence="2 3" key="1">
    <citation type="journal article" date="2014" name="Nat. Genet.">
        <title>Genome and transcriptome of the porcine whipworm Trichuris suis.</title>
        <authorList>
            <person name="Jex A.R."/>
            <person name="Nejsum P."/>
            <person name="Schwarz E.M."/>
            <person name="Hu L."/>
            <person name="Young N.D."/>
            <person name="Hall R.S."/>
            <person name="Korhonen P.K."/>
            <person name="Liao S."/>
            <person name="Thamsborg S."/>
            <person name="Xia J."/>
            <person name="Xu P."/>
            <person name="Wang S."/>
            <person name="Scheerlinck J.P."/>
            <person name="Hofmann A."/>
            <person name="Sternberg P.W."/>
            <person name="Wang J."/>
            <person name="Gasser R.B."/>
        </authorList>
    </citation>
    <scope>NUCLEOTIDE SEQUENCE [LARGE SCALE GENOMIC DNA]</scope>
    <source>
        <strain evidence="2">DCEP-RM93M</strain>
    </source>
</reference>
<sequence length="208" mass="22664">MAPSTSRATPMASELASTQTLASSPVTSRIPRAGSRDLASETTSWRSILSSSSSIAWSHVDVASLTLLLIRAVTTLSQPQTGRWPTSLPHKENTDRRLSRGGTLPASLSLFQANRPCSPPSPKHGRLRRRARASYTLAHAARDGVSTRLALTTSSFTKMSLMQADVPLRTSGSWESTQFTTAFIINGATFNPKPKRVRQYLRRLNTTV</sequence>
<evidence type="ECO:0000313" key="2">
    <source>
        <dbReference type="EMBL" id="KFD51932.1"/>
    </source>
</evidence>
<feature type="region of interest" description="Disordered" evidence="1">
    <location>
        <begin position="79"/>
        <end position="101"/>
    </location>
</feature>
<evidence type="ECO:0000256" key="1">
    <source>
        <dbReference type="SAM" id="MobiDB-lite"/>
    </source>
</evidence>
<feature type="compositionally biased region" description="Polar residues" evidence="1">
    <location>
        <begin position="15"/>
        <end position="27"/>
    </location>
</feature>
<name>A0A085M3Y6_9BILA</name>